<comment type="caution">
    <text evidence="1">The sequence shown here is derived from an EMBL/GenBank/DDBJ whole genome shotgun (WGS) entry which is preliminary data.</text>
</comment>
<evidence type="ECO:0000313" key="2">
    <source>
        <dbReference type="Proteomes" id="UP000805704"/>
    </source>
</evidence>
<gene>
    <name evidence="1" type="ORF">GBF38_009757</name>
</gene>
<dbReference type="Proteomes" id="UP000805704">
    <property type="component" value="Chromosome 15"/>
</dbReference>
<protein>
    <submittedName>
        <fullName evidence="1">Uncharacterized protein</fullName>
    </submittedName>
</protein>
<accession>A0ACB7F8Y0</accession>
<proteinExistence type="predicted"/>
<organism evidence="1 2">
    <name type="scientific">Nibea albiflora</name>
    <name type="common">Yellow drum</name>
    <name type="synonym">Corvina albiflora</name>
    <dbReference type="NCBI Taxonomy" id="240163"/>
    <lineage>
        <taxon>Eukaryota</taxon>
        <taxon>Metazoa</taxon>
        <taxon>Chordata</taxon>
        <taxon>Craniata</taxon>
        <taxon>Vertebrata</taxon>
        <taxon>Euteleostomi</taxon>
        <taxon>Actinopterygii</taxon>
        <taxon>Neopterygii</taxon>
        <taxon>Teleostei</taxon>
        <taxon>Neoteleostei</taxon>
        <taxon>Acanthomorphata</taxon>
        <taxon>Eupercaria</taxon>
        <taxon>Sciaenidae</taxon>
        <taxon>Nibea</taxon>
    </lineage>
</organism>
<dbReference type="EMBL" id="CM024803">
    <property type="protein sequence ID" value="KAG8010621.1"/>
    <property type="molecule type" value="Genomic_DNA"/>
</dbReference>
<name>A0ACB7F8Y0_NIBAL</name>
<evidence type="ECO:0000313" key="1">
    <source>
        <dbReference type="EMBL" id="KAG8010621.1"/>
    </source>
</evidence>
<sequence length="1116" mass="121326">VAEGQKVSEDVGTSSTPSPVYPTINFQVLNANHVFLRQDSPEPSGNSSLKAQTQTFLITGPGAGLLQPAVNASYGPLTVDAPISPDQLLSGPRILPVILGRQVRSSSPVVKILFHMPTESYITVGQERNGSGEANGRKSAGAKAKDGAHCVTAYAFWEMREVRGACLVSPGGFCVAQLKPEPVWFSSASRSGSSSREAGRTEGVKGLQGNLVEVYFQSRREQTGQCTPQDSLQRVGVGRRRDPEGSGTPMRRIGSVNLLRSLPGNPTFLRLRLGGTVVIQTSSKPLKTTDVATFYVFLASTSTLENFTLRATVKAGLSFSAARPSDSALWDILVEPGRGSTPNTVSVVCQRKAAVTAKRGLLEVLQLDFVPKDVSEQAESQTISWRLELPGNVKDVGIMRIYTTQRDYVGLAPLVMDTDILNTAVLTGEMVSVPVKTLAVEADGSVTDVTNYTSCRSTEEDILKVSERCDYVFVDGKETRGRTSVMLNFTYGFLSAQLEMSVWMPRLPLLIDVADPELSQIKGWRVPVTTGNRRSIWDSEEDEEMRKGRGCMLQYQHSTLRVLTHFIAQADAEVLPDPLTGVEPVEYFLGPEWQVDVTGLVRSSLKVADPDVARVQDGSVLQGRAVGTTTVQVLSPLTSSVLAERSIKVVDDKVSVTELGVQLVSGLSLSLQLSPGSNRAIVATATTRETITQLKQEAVVSCWVQFSDGAVVPLELFDRSMYSLTVTTPDEEVATVRRAPQSTFVVAQGEDESLGALVRVELRICEECQKSKRKSKLAVGTGLLRINFQSSSRVVAGGGGEDDAYGNNTSRVVHRKCSLSALPDLWIQQQVYLVKEKGRRESYGNMIDNPSSPSNKDIPKTPVKEPPKSKTPKVIESDLIRTFKAMSDLEIGMYALVGVSCVAILAFLLNCASYNLCFRNHKTPIQAAPAPSGDPKDHKHDWVWLGSNHHSTPAPGAPGAPVQVSTLKREPHRPLESHHSMDSIGHRSMESTLPTVSAPAVPERTATLGRSRSSSQQQQQQFQGKMIDHMANRSATLLARPHRNEPLHSPTSKRNQVQFTTFTTLDIKHLAALKKNGVDLNWANQQAQQQQRAPAGPQTPLPDIPWPVVKPLGEAQ</sequence>
<reference evidence="1" key="1">
    <citation type="submission" date="2020-04" db="EMBL/GenBank/DDBJ databases">
        <title>A chromosome-scale assembly and high-density genetic map of the yellow drum (Nibea albiflora) genome.</title>
        <authorList>
            <person name="Xu D."/>
            <person name="Zhang W."/>
            <person name="Chen R."/>
            <person name="Tan P."/>
            <person name="Wang L."/>
            <person name="Song H."/>
            <person name="Tian L."/>
            <person name="Zhu Q."/>
            <person name="Wang B."/>
        </authorList>
    </citation>
    <scope>NUCLEOTIDE SEQUENCE</scope>
    <source>
        <strain evidence="1">ZJHYS-2018</strain>
    </source>
</reference>
<feature type="non-terminal residue" evidence="1">
    <location>
        <position position="1"/>
    </location>
</feature>
<keyword evidence="2" id="KW-1185">Reference proteome</keyword>